<accession>A0AAW1WHG3</accession>
<evidence type="ECO:0000313" key="2">
    <source>
        <dbReference type="EMBL" id="KAK9924136.1"/>
    </source>
</evidence>
<comment type="caution">
    <text evidence="2">The sequence shown here is derived from an EMBL/GenBank/DDBJ whole genome shotgun (WGS) entry which is preliminary data.</text>
</comment>
<sequence length="84" mass="9547">MEGSDIKVIRKGYVPVLVGKEGDGDDDLMEKLWIPIKLINHPRIVAQLNHSADEFGFRQQGLLKIITQDLHHFKGMVESLSSHR</sequence>
<evidence type="ECO:0000313" key="3">
    <source>
        <dbReference type="Proteomes" id="UP001457282"/>
    </source>
</evidence>
<reference evidence="2 3" key="1">
    <citation type="journal article" date="2023" name="G3 (Bethesda)">
        <title>A chromosome-length genome assembly and annotation of blackberry (Rubus argutus, cv. 'Hillquist').</title>
        <authorList>
            <person name="Bruna T."/>
            <person name="Aryal R."/>
            <person name="Dudchenko O."/>
            <person name="Sargent D.J."/>
            <person name="Mead D."/>
            <person name="Buti M."/>
            <person name="Cavallini A."/>
            <person name="Hytonen T."/>
            <person name="Andres J."/>
            <person name="Pham M."/>
            <person name="Weisz D."/>
            <person name="Mascagni F."/>
            <person name="Usai G."/>
            <person name="Natali L."/>
            <person name="Bassil N."/>
            <person name="Fernandez G.E."/>
            <person name="Lomsadze A."/>
            <person name="Armour M."/>
            <person name="Olukolu B."/>
            <person name="Poorten T."/>
            <person name="Britton C."/>
            <person name="Davik J."/>
            <person name="Ashrafi H."/>
            <person name="Aiden E.L."/>
            <person name="Borodovsky M."/>
            <person name="Worthington M."/>
        </authorList>
    </citation>
    <scope>NUCLEOTIDE SEQUENCE [LARGE SCALE GENOMIC DNA]</scope>
    <source>
        <strain evidence="2">PI 553951</strain>
    </source>
</reference>
<evidence type="ECO:0000256" key="1">
    <source>
        <dbReference type="ARBA" id="ARBA00006974"/>
    </source>
</evidence>
<protein>
    <submittedName>
        <fullName evidence="2">Uncharacterized protein</fullName>
    </submittedName>
</protein>
<dbReference type="AlphaFoldDB" id="A0AAW1WHG3"/>
<dbReference type="InterPro" id="IPR003676">
    <property type="entry name" value="SAUR_fam"/>
</dbReference>
<organism evidence="2 3">
    <name type="scientific">Rubus argutus</name>
    <name type="common">Southern blackberry</name>
    <dbReference type="NCBI Taxonomy" id="59490"/>
    <lineage>
        <taxon>Eukaryota</taxon>
        <taxon>Viridiplantae</taxon>
        <taxon>Streptophyta</taxon>
        <taxon>Embryophyta</taxon>
        <taxon>Tracheophyta</taxon>
        <taxon>Spermatophyta</taxon>
        <taxon>Magnoliopsida</taxon>
        <taxon>eudicotyledons</taxon>
        <taxon>Gunneridae</taxon>
        <taxon>Pentapetalae</taxon>
        <taxon>rosids</taxon>
        <taxon>fabids</taxon>
        <taxon>Rosales</taxon>
        <taxon>Rosaceae</taxon>
        <taxon>Rosoideae</taxon>
        <taxon>Rosoideae incertae sedis</taxon>
        <taxon>Rubus</taxon>
    </lineage>
</organism>
<dbReference type="EMBL" id="JBEDUW010000006">
    <property type="protein sequence ID" value="KAK9924136.1"/>
    <property type="molecule type" value="Genomic_DNA"/>
</dbReference>
<gene>
    <name evidence="2" type="ORF">M0R45_032523</name>
</gene>
<name>A0AAW1WHG3_RUBAR</name>
<proteinExistence type="inferred from homology"/>
<dbReference type="Pfam" id="PF02519">
    <property type="entry name" value="Auxin_inducible"/>
    <property type="match status" value="1"/>
</dbReference>
<dbReference type="GO" id="GO:0009733">
    <property type="term" value="P:response to auxin"/>
    <property type="evidence" value="ECO:0007669"/>
    <property type="project" value="InterPro"/>
</dbReference>
<keyword evidence="3" id="KW-1185">Reference proteome</keyword>
<dbReference type="Proteomes" id="UP001457282">
    <property type="component" value="Unassembled WGS sequence"/>
</dbReference>
<comment type="similarity">
    <text evidence="1">Belongs to the ARG7 family.</text>
</comment>